<evidence type="ECO:0000313" key="6">
    <source>
        <dbReference type="EMBL" id="KAK9513801.1"/>
    </source>
</evidence>
<dbReference type="GO" id="GO:0005615">
    <property type="term" value="C:extracellular space"/>
    <property type="evidence" value="ECO:0007669"/>
    <property type="project" value="InterPro"/>
</dbReference>
<evidence type="ECO:0000313" key="7">
    <source>
        <dbReference type="Proteomes" id="UP001488805"/>
    </source>
</evidence>
<dbReference type="InterPro" id="IPR020858">
    <property type="entry name" value="Serum_albumin-like"/>
</dbReference>
<dbReference type="Gene3D" id="1.10.246.10">
    <property type="match status" value="3"/>
</dbReference>
<keyword evidence="2" id="KW-0964">Secreted</keyword>
<sequence>MGSSGALVCTTAFVLILLSSASNDEHNWEQREVTFDKIMQEMEQPDSSMLQKEADLPDIFDPKAFPELVMMSPEQFESTNDRKMEHLDSHMLQKAVDSPYIVAPKEMEHLDSHMLQKAVAYIPDPKGRPSFVPRSFGGPPILNYPVQFPLGRPTSDNLQAICLNGEHRPTYPKSYFPVSSFTQLKRKASAVNMAESWFRACCKGNQTWEREVTLCCATQAWELSVQSFCEDDVSVKHRVYHCCKLRGNDMLNCFQNDSPNPNYEATEERPVPPLPSQDNFSFDPNTCQRTVMTSQGVRGNRRKIEKKPSAPRKVNMSFPPGRPTADTIETLCRNRKQRPLYKINCLTGVGYEWLARQAKTINRIEKGFKHCCKKKQGVLNCADEKWREELNKYCVDKNGGQVDFLCCLGDLSIDRYNCFQDASPDPHYNMTSATEELSLHNICDTHKIVKKKFPVDFPLKRFVNQCCPLSEESKTACFEQELEEIARVCYSRKASLLAIHRCCHRSSQESAQCFSKMIMDAISKATTVLPQKKKKKRCPLS</sequence>
<dbReference type="InterPro" id="IPR008605">
    <property type="entry name" value="ECM1"/>
</dbReference>
<dbReference type="GO" id="GO:0030500">
    <property type="term" value="P:regulation of bone mineralization"/>
    <property type="evidence" value="ECO:0007669"/>
    <property type="project" value="TreeGrafter"/>
</dbReference>
<keyword evidence="7" id="KW-1185">Reference proteome</keyword>
<dbReference type="GO" id="GO:0007165">
    <property type="term" value="P:signal transduction"/>
    <property type="evidence" value="ECO:0007669"/>
    <property type="project" value="InterPro"/>
</dbReference>
<evidence type="ECO:0000256" key="1">
    <source>
        <dbReference type="ARBA" id="ARBA00004613"/>
    </source>
</evidence>
<keyword evidence="5" id="KW-0732">Signal</keyword>
<dbReference type="EMBL" id="JBCEZU010000597">
    <property type="protein sequence ID" value="KAK9513801.1"/>
    <property type="molecule type" value="Genomic_DNA"/>
</dbReference>
<keyword evidence="3" id="KW-0677">Repeat</keyword>
<evidence type="ECO:0000256" key="5">
    <source>
        <dbReference type="SAM" id="SignalP"/>
    </source>
</evidence>
<dbReference type="PANTHER" id="PTHR16776">
    <property type="entry name" value="EXTRACELLULAR MATRIX PROTEIN 1"/>
    <property type="match status" value="1"/>
</dbReference>
<dbReference type="PANTHER" id="PTHR16776:SF3">
    <property type="entry name" value="EXTRACELLULAR MATRIX PROTEIN 1"/>
    <property type="match status" value="1"/>
</dbReference>
<dbReference type="SUPFAM" id="SSF48552">
    <property type="entry name" value="Serum albumin-like"/>
    <property type="match status" value="2"/>
</dbReference>
<evidence type="ECO:0000256" key="4">
    <source>
        <dbReference type="SAM" id="MobiDB-lite"/>
    </source>
</evidence>
<dbReference type="Pfam" id="PF05782">
    <property type="entry name" value="ECM1"/>
    <property type="match status" value="2"/>
</dbReference>
<feature type="signal peptide" evidence="5">
    <location>
        <begin position="1"/>
        <end position="21"/>
    </location>
</feature>
<feature type="region of interest" description="Disordered" evidence="4">
    <location>
        <begin position="298"/>
        <end position="320"/>
    </location>
</feature>
<proteinExistence type="predicted"/>
<dbReference type="Proteomes" id="UP001488805">
    <property type="component" value="Unassembled WGS sequence"/>
</dbReference>
<evidence type="ECO:0000256" key="3">
    <source>
        <dbReference type="ARBA" id="ARBA00022737"/>
    </source>
</evidence>
<reference evidence="6 7" key="1">
    <citation type="journal article" date="2024" name="Genome Biol. Evol.">
        <title>Chromosome-level genome assembly of the viviparous eelpout Zoarces viviparus.</title>
        <authorList>
            <person name="Fuhrmann N."/>
            <person name="Brasseur M.V."/>
            <person name="Bakowski C.E."/>
            <person name="Podsiadlowski L."/>
            <person name="Prost S."/>
            <person name="Krehenwinkel H."/>
            <person name="Mayer C."/>
        </authorList>
    </citation>
    <scope>NUCLEOTIDE SEQUENCE [LARGE SCALE GENOMIC DNA]</scope>
    <source>
        <strain evidence="6">NO-MEL_2022_Ind0_liver</strain>
    </source>
</reference>
<comment type="caution">
    <text evidence="6">The sequence shown here is derived from an EMBL/GenBank/DDBJ whole genome shotgun (WGS) entry which is preliminary data.</text>
</comment>
<comment type="subcellular location">
    <subcellularLocation>
        <location evidence="1">Secreted</location>
    </subcellularLocation>
</comment>
<gene>
    <name evidence="6" type="ORF">VZT92_027306</name>
</gene>
<evidence type="ECO:0000256" key="2">
    <source>
        <dbReference type="ARBA" id="ARBA00022525"/>
    </source>
</evidence>
<name>A0AAW1DTV3_ZOAVI</name>
<accession>A0AAW1DTV3</accession>
<organism evidence="6 7">
    <name type="scientific">Zoarces viviparus</name>
    <name type="common">Viviparous eelpout</name>
    <name type="synonym">Blennius viviparus</name>
    <dbReference type="NCBI Taxonomy" id="48416"/>
    <lineage>
        <taxon>Eukaryota</taxon>
        <taxon>Metazoa</taxon>
        <taxon>Chordata</taxon>
        <taxon>Craniata</taxon>
        <taxon>Vertebrata</taxon>
        <taxon>Euteleostomi</taxon>
        <taxon>Actinopterygii</taxon>
        <taxon>Neopterygii</taxon>
        <taxon>Teleostei</taxon>
        <taxon>Neoteleostei</taxon>
        <taxon>Acanthomorphata</taxon>
        <taxon>Eupercaria</taxon>
        <taxon>Perciformes</taxon>
        <taxon>Cottioidei</taxon>
        <taxon>Zoarcales</taxon>
        <taxon>Zoarcidae</taxon>
        <taxon>Zoarcinae</taxon>
        <taxon>Zoarces</taxon>
    </lineage>
</organism>
<evidence type="ECO:0008006" key="8">
    <source>
        <dbReference type="Google" id="ProtNLM"/>
    </source>
</evidence>
<protein>
    <recommendedName>
        <fullName evidence="8">Extracellular matrix protein 1</fullName>
    </recommendedName>
</protein>
<dbReference type="AlphaFoldDB" id="A0AAW1DTV3"/>
<feature type="chain" id="PRO_5043732564" description="Extracellular matrix protein 1" evidence="5">
    <location>
        <begin position="22"/>
        <end position="541"/>
    </location>
</feature>